<protein>
    <submittedName>
        <fullName evidence="2">XRE family transcriptional regulator</fullName>
    </submittedName>
</protein>
<dbReference type="InterPro" id="IPR001387">
    <property type="entry name" value="Cro/C1-type_HTH"/>
</dbReference>
<keyword evidence="3" id="KW-1185">Reference proteome</keyword>
<evidence type="ECO:0000313" key="2">
    <source>
        <dbReference type="EMBL" id="RYB89313.1"/>
    </source>
</evidence>
<dbReference type="Pfam" id="PF13560">
    <property type="entry name" value="HTH_31"/>
    <property type="match status" value="1"/>
</dbReference>
<dbReference type="GO" id="GO:0003677">
    <property type="term" value="F:DNA binding"/>
    <property type="evidence" value="ECO:0007669"/>
    <property type="project" value="InterPro"/>
</dbReference>
<dbReference type="Proteomes" id="UP000291838">
    <property type="component" value="Unassembled WGS sequence"/>
</dbReference>
<dbReference type="OrthoDB" id="4559966at2"/>
<dbReference type="InterPro" id="IPR010982">
    <property type="entry name" value="Lambda_DNA-bd_dom_sf"/>
</dbReference>
<organism evidence="2 3">
    <name type="scientific">Nocardioides glacieisoli</name>
    <dbReference type="NCBI Taxonomy" id="1168730"/>
    <lineage>
        <taxon>Bacteria</taxon>
        <taxon>Bacillati</taxon>
        <taxon>Actinomycetota</taxon>
        <taxon>Actinomycetes</taxon>
        <taxon>Propionibacteriales</taxon>
        <taxon>Nocardioidaceae</taxon>
        <taxon>Nocardioides</taxon>
    </lineage>
</organism>
<name>A0A4Q2RQ27_9ACTN</name>
<dbReference type="AlphaFoldDB" id="A0A4Q2RQ27"/>
<dbReference type="CDD" id="cd00093">
    <property type="entry name" value="HTH_XRE"/>
    <property type="match status" value="1"/>
</dbReference>
<dbReference type="RefSeq" id="WP_129477279.1">
    <property type="nucleotide sequence ID" value="NZ_SDWS01000007.1"/>
</dbReference>
<accession>A0A4Q2RQ27</accession>
<sequence length="82" mass="9326">MTANIRWIADQLRAERAVAKLSRSELARRSGLSGATVERLERSERTMRIDQLLAICDGLEVKPASFLARAEERRDRRTDTSP</sequence>
<feature type="domain" description="HTH cro/C1-type" evidence="1">
    <location>
        <begin position="12"/>
        <end position="66"/>
    </location>
</feature>
<dbReference type="SUPFAM" id="SSF47413">
    <property type="entry name" value="lambda repressor-like DNA-binding domains"/>
    <property type="match status" value="1"/>
</dbReference>
<dbReference type="Gene3D" id="1.10.260.40">
    <property type="entry name" value="lambda repressor-like DNA-binding domains"/>
    <property type="match status" value="1"/>
</dbReference>
<dbReference type="SMART" id="SM00530">
    <property type="entry name" value="HTH_XRE"/>
    <property type="match status" value="1"/>
</dbReference>
<gene>
    <name evidence="2" type="ORF">EUA06_15090</name>
</gene>
<dbReference type="EMBL" id="SDWS01000007">
    <property type="protein sequence ID" value="RYB89313.1"/>
    <property type="molecule type" value="Genomic_DNA"/>
</dbReference>
<proteinExistence type="predicted"/>
<evidence type="ECO:0000259" key="1">
    <source>
        <dbReference type="PROSITE" id="PS50943"/>
    </source>
</evidence>
<comment type="caution">
    <text evidence="2">The sequence shown here is derived from an EMBL/GenBank/DDBJ whole genome shotgun (WGS) entry which is preliminary data.</text>
</comment>
<evidence type="ECO:0000313" key="3">
    <source>
        <dbReference type="Proteomes" id="UP000291838"/>
    </source>
</evidence>
<reference evidence="2 3" key="1">
    <citation type="submission" date="2019-01" db="EMBL/GenBank/DDBJ databases">
        <title>Novel species of Nocardioides.</title>
        <authorList>
            <person name="Liu Q."/>
            <person name="Xin Y.-H."/>
        </authorList>
    </citation>
    <scope>NUCLEOTIDE SEQUENCE [LARGE SCALE GENOMIC DNA]</scope>
    <source>
        <strain evidence="2 3">HLT3-15</strain>
    </source>
</reference>
<dbReference type="PROSITE" id="PS50943">
    <property type="entry name" value="HTH_CROC1"/>
    <property type="match status" value="1"/>
</dbReference>